<evidence type="ECO:0000256" key="2">
    <source>
        <dbReference type="ARBA" id="ARBA00007362"/>
    </source>
</evidence>
<keyword evidence="4 6" id="KW-1133">Transmembrane helix</keyword>
<feature type="domain" description="EamA" evidence="7">
    <location>
        <begin position="11"/>
        <end position="142"/>
    </location>
</feature>
<dbReference type="InterPro" id="IPR000620">
    <property type="entry name" value="EamA_dom"/>
</dbReference>
<evidence type="ECO:0000313" key="8">
    <source>
        <dbReference type="EMBL" id="WNZ26840.1"/>
    </source>
</evidence>
<dbReference type="AlphaFoldDB" id="A0AA96WLH3"/>
<comment type="similarity">
    <text evidence="2">Belongs to the EamA transporter family.</text>
</comment>
<evidence type="ECO:0000256" key="6">
    <source>
        <dbReference type="SAM" id="Phobius"/>
    </source>
</evidence>
<dbReference type="InterPro" id="IPR037185">
    <property type="entry name" value="EmrE-like"/>
</dbReference>
<feature type="transmembrane region" description="Helical" evidence="6">
    <location>
        <begin position="271"/>
        <end position="289"/>
    </location>
</feature>
<dbReference type="SUPFAM" id="SSF103481">
    <property type="entry name" value="Multidrug resistance efflux transporter EmrE"/>
    <property type="match status" value="2"/>
</dbReference>
<proteinExistence type="inferred from homology"/>
<evidence type="ECO:0000256" key="3">
    <source>
        <dbReference type="ARBA" id="ARBA00022692"/>
    </source>
</evidence>
<feature type="transmembrane region" description="Helical" evidence="6">
    <location>
        <begin position="12"/>
        <end position="30"/>
    </location>
</feature>
<feature type="transmembrane region" description="Helical" evidence="6">
    <location>
        <begin position="73"/>
        <end position="96"/>
    </location>
</feature>
<feature type="transmembrane region" description="Helical" evidence="6">
    <location>
        <begin position="215"/>
        <end position="238"/>
    </location>
</feature>
<name>A0AA96WLH3_9CYAN</name>
<feature type="transmembrane region" description="Helical" evidence="6">
    <location>
        <begin position="182"/>
        <end position="203"/>
    </location>
</feature>
<keyword evidence="3 6" id="KW-0812">Transmembrane</keyword>
<organism evidence="8">
    <name type="scientific">Leptolyngbya sp. NK1-12</name>
    <dbReference type="NCBI Taxonomy" id="2547451"/>
    <lineage>
        <taxon>Bacteria</taxon>
        <taxon>Bacillati</taxon>
        <taxon>Cyanobacteriota</taxon>
        <taxon>Cyanophyceae</taxon>
        <taxon>Leptolyngbyales</taxon>
        <taxon>Leptolyngbyaceae</taxon>
        <taxon>Leptolyngbya group</taxon>
        <taxon>Leptolyngbya</taxon>
    </lineage>
</organism>
<dbReference type="EMBL" id="CP053586">
    <property type="protein sequence ID" value="WNZ26840.1"/>
    <property type="molecule type" value="Genomic_DNA"/>
</dbReference>
<dbReference type="GO" id="GO:0016020">
    <property type="term" value="C:membrane"/>
    <property type="evidence" value="ECO:0007669"/>
    <property type="project" value="UniProtKB-SubCell"/>
</dbReference>
<feature type="transmembrane region" description="Helical" evidence="6">
    <location>
        <begin position="151"/>
        <end position="170"/>
    </location>
</feature>
<feature type="transmembrane region" description="Helical" evidence="6">
    <location>
        <begin position="42"/>
        <end position="61"/>
    </location>
</feature>
<dbReference type="Pfam" id="PF00892">
    <property type="entry name" value="EamA"/>
    <property type="match status" value="2"/>
</dbReference>
<comment type="subcellular location">
    <subcellularLocation>
        <location evidence="1">Membrane</location>
        <topology evidence="1">Multi-pass membrane protein</topology>
    </subcellularLocation>
</comment>
<gene>
    <name evidence="8" type="ORF">HJG54_27910</name>
</gene>
<dbReference type="InterPro" id="IPR050638">
    <property type="entry name" value="AA-Vitamin_Transporters"/>
</dbReference>
<sequence length="298" mass="32055">MLTKHPPNSRSAIWALLLLAALWGYNWVQMKIAVQYASPFQFSAWRVALGGLTLLLAMVWLRKPLKPKAIPETCLIGLLQTAGVYGLASWALVSGGAGKTSVLVYTMPFWTILFAWFGLGERVRGLQWWVIGLGLAGLVLILEPQQMGGTVGSKLLAVLAGMSWAGGAVVTKRLRQRTEVDLFSLTTWQTIFAAVPLIAVVLLTPAEPIDWSTPFLIALVYNVIPGTAVAALLWMFVLDRLSAGTAGLGVLLNPTVGVLAAWIQLGERPSAIETMGMIVLALALILNAIQAMRSAQPS</sequence>
<evidence type="ECO:0000256" key="4">
    <source>
        <dbReference type="ARBA" id="ARBA00022989"/>
    </source>
</evidence>
<evidence type="ECO:0000259" key="7">
    <source>
        <dbReference type="Pfam" id="PF00892"/>
    </source>
</evidence>
<protein>
    <submittedName>
        <fullName evidence="8">EamA family transporter</fullName>
    </submittedName>
</protein>
<accession>A0AA96WLH3</accession>
<feature type="transmembrane region" description="Helical" evidence="6">
    <location>
        <begin position="126"/>
        <end position="145"/>
    </location>
</feature>
<evidence type="ECO:0000256" key="1">
    <source>
        <dbReference type="ARBA" id="ARBA00004141"/>
    </source>
</evidence>
<keyword evidence="5 6" id="KW-0472">Membrane</keyword>
<reference evidence="8" key="1">
    <citation type="submission" date="2020-05" db="EMBL/GenBank/DDBJ databases">
        <authorList>
            <person name="Zhu T."/>
            <person name="Keshari N."/>
            <person name="Lu X."/>
        </authorList>
    </citation>
    <scope>NUCLEOTIDE SEQUENCE</scope>
    <source>
        <strain evidence="8">NK1-12</strain>
    </source>
</reference>
<dbReference type="PANTHER" id="PTHR32322">
    <property type="entry name" value="INNER MEMBRANE TRANSPORTER"/>
    <property type="match status" value="1"/>
</dbReference>
<feature type="transmembrane region" description="Helical" evidence="6">
    <location>
        <begin position="102"/>
        <end position="119"/>
    </location>
</feature>
<feature type="domain" description="EamA" evidence="7">
    <location>
        <begin position="155"/>
        <end position="287"/>
    </location>
</feature>
<evidence type="ECO:0000256" key="5">
    <source>
        <dbReference type="ARBA" id="ARBA00023136"/>
    </source>
</evidence>
<feature type="transmembrane region" description="Helical" evidence="6">
    <location>
        <begin position="245"/>
        <end position="265"/>
    </location>
</feature>
<dbReference type="PANTHER" id="PTHR32322:SF2">
    <property type="entry name" value="EAMA DOMAIN-CONTAINING PROTEIN"/>
    <property type="match status" value="1"/>
</dbReference>